<dbReference type="SUPFAM" id="SSF51905">
    <property type="entry name" value="FAD/NAD(P)-binding domain"/>
    <property type="match status" value="1"/>
</dbReference>
<dbReference type="GO" id="GO:0016491">
    <property type="term" value="F:oxidoreductase activity"/>
    <property type="evidence" value="ECO:0007669"/>
    <property type="project" value="InterPro"/>
</dbReference>
<name>A0A3M9NIA5_9BACT</name>
<dbReference type="RefSeq" id="WP_123120348.1">
    <property type="nucleotide sequence ID" value="NZ_RJJR01000005.1"/>
</dbReference>
<dbReference type="AlphaFoldDB" id="A0A3M9NIA5"/>
<keyword evidence="3" id="KW-1185">Reference proteome</keyword>
<sequence length="438" mass="49806">MSEKKTWGIIGAGMMGMTLALRLAQQGDKVTIFEASDKAGGLTSSWAMDGVVWDKYYHVILMSDLNTRRILKEIGLENECNWVETKTGFYSDGKLYSMSNLVEFFKFPPINLIDKFRLGLTIFAASKIKNWHKLENILVADWLTKWSGKRVFEKIWLPLLKAKLGENYKNTSAAFIWATIQRMYAARKSGLKKEMFGYVSGGYERINNEFAKHLKNIGVEFKYDSKIETVNKEISGNFILAISDGNTYQFDNVISTLSSKESVRIAPQLSDSEKRQHESIKYLGVICPSVLLTKEISPYYVTNITDSWPPFTGVIEMTALIDKKETKGNHLVYLPKYVNPDDELFAKNDNELKEIFLGSLYKMYPNISEKDLHFWGVSKARIVFALPTLNYSKNVPGIVTSISNYYIINSAQIINGTLNVNETIQVAETKLKEILSNE</sequence>
<dbReference type="Gene3D" id="3.50.50.60">
    <property type="entry name" value="FAD/NAD(P)-binding domain"/>
    <property type="match status" value="1"/>
</dbReference>
<dbReference type="PANTHER" id="PTHR42923:SF46">
    <property type="entry name" value="AMINE OXIDASE"/>
    <property type="match status" value="1"/>
</dbReference>
<reference evidence="2 3" key="1">
    <citation type="submission" date="2018-11" db="EMBL/GenBank/DDBJ databases">
        <title>Draft genome sequence of Ferruginibacter sp. BO-59.</title>
        <authorList>
            <person name="Im W.T."/>
        </authorList>
    </citation>
    <scope>NUCLEOTIDE SEQUENCE [LARGE SCALE GENOMIC DNA]</scope>
    <source>
        <strain evidence="2 3">BO-59</strain>
    </source>
</reference>
<organism evidence="2 3">
    <name type="scientific">Hanamia caeni</name>
    <dbReference type="NCBI Taxonomy" id="2294116"/>
    <lineage>
        <taxon>Bacteria</taxon>
        <taxon>Pseudomonadati</taxon>
        <taxon>Bacteroidota</taxon>
        <taxon>Chitinophagia</taxon>
        <taxon>Chitinophagales</taxon>
        <taxon>Chitinophagaceae</taxon>
        <taxon>Hanamia</taxon>
    </lineage>
</organism>
<dbReference type="InterPro" id="IPR036188">
    <property type="entry name" value="FAD/NAD-bd_sf"/>
</dbReference>
<proteinExistence type="predicted"/>
<comment type="caution">
    <text evidence="2">The sequence shown here is derived from an EMBL/GenBank/DDBJ whole genome shotgun (WGS) entry which is preliminary data.</text>
</comment>
<accession>A0A3M9NIA5</accession>
<gene>
    <name evidence="2" type="ORF">EFY79_08920</name>
</gene>
<dbReference type="Proteomes" id="UP000267223">
    <property type="component" value="Unassembled WGS sequence"/>
</dbReference>
<dbReference type="InterPro" id="IPR002937">
    <property type="entry name" value="Amino_oxidase"/>
</dbReference>
<dbReference type="NCBIfam" id="NF005560">
    <property type="entry name" value="PRK07233.1"/>
    <property type="match status" value="1"/>
</dbReference>
<dbReference type="EMBL" id="RJJR01000005">
    <property type="protein sequence ID" value="RNI37506.1"/>
    <property type="molecule type" value="Genomic_DNA"/>
</dbReference>
<feature type="domain" description="Amine oxidase" evidence="1">
    <location>
        <begin position="16"/>
        <end position="369"/>
    </location>
</feature>
<dbReference type="Pfam" id="PF01593">
    <property type="entry name" value="Amino_oxidase"/>
    <property type="match status" value="1"/>
</dbReference>
<protein>
    <submittedName>
        <fullName evidence="2">NAD(P)/FAD-dependent oxidoreductase</fullName>
    </submittedName>
</protein>
<dbReference type="PANTHER" id="PTHR42923">
    <property type="entry name" value="PROTOPORPHYRINOGEN OXIDASE"/>
    <property type="match status" value="1"/>
</dbReference>
<evidence type="ECO:0000313" key="3">
    <source>
        <dbReference type="Proteomes" id="UP000267223"/>
    </source>
</evidence>
<evidence type="ECO:0000259" key="1">
    <source>
        <dbReference type="Pfam" id="PF01593"/>
    </source>
</evidence>
<dbReference type="OrthoDB" id="9769600at2"/>
<dbReference type="InterPro" id="IPR050464">
    <property type="entry name" value="Zeta_carotene_desat/Oxidored"/>
</dbReference>
<evidence type="ECO:0000313" key="2">
    <source>
        <dbReference type="EMBL" id="RNI37506.1"/>
    </source>
</evidence>